<dbReference type="EMBL" id="CP059851">
    <property type="protein sequence ID" value="QMW21735.1"/>
    <property type="molecule type" value="Genomic_DNA"/>
</dbReference>
<evidence type="ECO:0000259" key="6">
    <source>
        <dbReference type="PROSITE" id="PS00631"/>
    </source>
</evidence>
<feature type="domain" description="Cytosol aminopeptidase" evidence="6">
    <location>
        <begin position="307"/>
        <end position="314"/>
    </location>
</feature>
<keyword evidence="2 7" id="KW-0031">Aminopeptidase</keyword>
<dbReference type="PANTHER" id="PTHR11963:SF20">
    <property type="entry name" value="PEPTIDASE B"/>
    <property type="match status" value="1"/>
</dbReference>
<dbReference type="SUPFAM" id="SSF53187">
    <property type="entry name" value="Zn-dependent exopeptidases"/>
    <property type="match status" value="1"/>
</dbReference>
<dbReference type="PRINTS" id="PR00481">
    <property type="entry name" value="LAMNOPPTDASE"/>
</dbReference>
<dbReference type="GO" id="GO:0030145">
    <property type="term" value="F:manganese ion binding"/>
    <property type="evidence" value="ECO:0007669"/>
    <property type="project" value="InterPro"/>
</dbReference>
<dbReference type="RefSeq" id="WP_182294581.1">
    <property type="nucleotide sequence ID" value="NZ_CP059851.1"/>
</dbReference>
<keyword evidence="3" id="KW-0645">Protease</keyword>
<evidence type="ECO:0000313" key="7">
    <source>
        <dbReference type="EMBL" id="QMW21735.1"/>
    </source>
</evidence>
<dbReference type="AlphaFoldDB" id="A0A7G5IEE3"/>
<gene>
    <name evidence="7" type="ORF">H3309_09980</name>
</gene>
<dbReference type="GO" id="GO:0006508">
    <property type="term" value="P:proteolysis"/>
    <property type="evidence" value="ECO:0007669"/>
    <property type="project" value="UniProtKB-KW"/>
</dbReference>
<accession>A0A7G5IEE3</accession>
<keyword evidence="4" id="KW-0378">Hydrolase</keyword>
<organism evidence="7 8">
    <name type="scientific">Sandaracinobacteroides saxicola</name>
    <dbReference type="NCBI Taxonomy" id="2759707"/>
    <lineage>
        <taxon>Bacteria</taxon>
        <taxon>Pseudomonadati</taxon>
        <taxon>Pseudomonadota</taxon>
        <taxon>Alphaproteobacteria</taxon>
        <taxon>Sphingomonadales</taxon>
        <taxon>Sphingosinicellaceae</taxon>
        <taxon>Sandaracinobacteroides</taxon>
    </lineage>
</organism>
<evidence type="ECO:0000256" key="3">
    <source>
        <dbReference type="ARBA" id="ARBA00022670"/>
    </source>
</evidence>
<keyword evidence="8" id="KW-1185">Reference proteome</keyword>
<comment type="similarity">
    <text evidence="1">Belongs to the peptidase M17 family.</text>
</comment>
<name>A0A7G5IEE3_9SPHN</name>
<evidence type="ECO:0000256" key="2">
    <source>
        <dbReference type="ARBA" id="ARBA00022438"/>
    </source>
</evidence>
<evidence type="ECO:0000313" key="8">
    <source>
        <dbReference type="Proteomes" id="UP000515292"/>
    </source>
</evidence>
<protein>
    <submittedName>
        <fullName evidence="7">Leucyl aminopeptidase family protein</fullName>
    </submittedName>
</protein>
<dbReference type="PANTHER" id="PTHR11963">
    <property type="entry name" value="LEUCINE AMINOPEPTIDASE-RELATED"/>
    <property type="match status" value="1"/>
</dbReference>
<dbReference type="InterPro" id="IPR043472">
    <property type="entry name" value="Macro_dom-like"/>
</dbReference>
<evidence type="ECO:0000256" key="1">
    <source>
        <dbReference type="ARBA" id="ARBA00009528"/>
    </source>
</evidence>
<sequence length="459" mass="48047">MTDFEALLLPDSGGEAGTLQLLDRETLERLRPGLSATARAALEAAGFTGEPDSIAWMGERDWAVGVRDPARPGRWCLAAAAGKLPPGRYRLQSVLGFAGLGNAAHGWLMAQHRFTRYRKAEPEGARVLLTEAIAAIAPAVAMAQASALVRDLTDTPANDMGPAEVEAAARSVATRHGAAMEAVKGEALLDANFPAIHAVGRASPRAPRLVRLDWGDPRHPQLTLVGKGICFDSGGLNIKPGSGMALMKKDMGGAAHALALAGLVMGASLPVRLTLLLAVADNAISGDAMRPGDILATRKGLSVEIGNTDAEGRLVLADALALAAEDRPALLMDFATLTGAARVALGPELPALFSNNAALAADLIAAGSTAEDPLWQLPLWQNYRSLFKSAIADLNNNSDSGFAGAIVAALFLERFVAADLPWAHIDLYAWNGTVKPGRPKGGAEMTLAACFTLLKQRFQ</sequence>
<dbReference type="InterPro" id="IPR048816">
    <property type="entry name" value="Peptidase_M17_N_1"/>
</dbReference>
<dbReference type="InterPro" id="IPR000819">
    <property type="entry name" value="Peptidase_M17_C"/>
</dbReference>
<dbReference type="Gene3D" id="3.40.630.10">
    <property type="entry name" value="Zn peptidases"/>
    <property type="match status" value="1"/>
</dbReference>
<dbReference type="InterPro" id="IPR011356">
    <property type="entry name" value="Leucine_aapep/pepB"/>
</dbReference>
<dbReference type="GO" id="GO:0070006">
    <property type="term" value="F:metalloaminopeptidase activity"/>
    <property type="evidence" value="ECO:0007669"/>
    <property type="project" value="InterPro"/>
</dbReference>
<dbReference type="Proteomes" id="UP000515292">
    <property type="component" value="Chromosome"/>
</dbReference>
<evidence type="ECO:0000256" key="5">
    <source>
        <dbReference type="ARBA" id="ARBA00023211"/>
    </source>
</evidence>
<dbReference type="Gene3D" id="3.40.220.10">
    <property type="entry name" value="Leucine Aminopeptidase, subunit E, domain 1"/>
    <property type="match status" value="1"/>
</dbReference>
<dbReference type="CDD" id="cd00433">
    <property type="entry name" value="Peptidase_M17"/>
    <property type="match status" value="1"/>
</dbReference>
<dbReference type="KEGG" id="sand:H3309_09980"/>
<dbReference type="Pfam" id="PF00883">
    <property type="entry name" value="Peptidase_M17"/>
    <property type="match status" value="1"/>
</dbReference>
<dbReference type="Pfam" id="PF21337">
    <property type="entry name" value="Peptidase_M17_N_1"/>
    <property type="match status" value="1"/>
</dbReference>
<reference evidence="7 8" key="1">
    <citation type="submission" date="2020-07" db="EMBL/GenBank/DDBJ databases">
        <title>Complete genome sequence for Sandaracinobacter sp. M6.</title>
        <authorList>
            <person name="Tang Y."/>
            <person name="Liu Q."/>
            <person name="Guo Z."/>
            <person name="Lei P."/>
            <person name="Huang B."/>
        </authorList>
    </citation>
    <scope>NUCLEOTIDE SEQUENCE [LARGE SCALE GENOMIC DNA]</scope>
    <source>
        <strain evidence="7 8">M6</strain>
    </source>
</reference>
<proteinExistence type="inferred from homology"/>
<evidence type="ECO:0000256" key="4">
    <source>
        <dbReference type="ARBA" id="ARBA00022801"/>
    </source>
</evidence>
<dbReference type="GO" id="GO:0005737">
    <property type="term" value="C:cytoplasm"/>
    <property type="evidence" value="ECO:0007669"/>
    <property type="project" value="InterPro"/>
</dbReference>
<dbReference type="PROSITE" id="PS00631">
    <property type="entry name" value="CYTOSOL_AP"/>
    <property type="match status" value="1"/>
</dbReference>
<keyword evidence="5" id="KW-0464">Manganese</keyword>